<reference evidence="2 3" key="1">
    <citation type="submission" date="2023-10" db="EMBL/GenBank/DDBJ databases">
        <title>Complete genome sequence of a Sphingomonadaceae bacterium.</title>
        <authorList>
            <person name="Yan C."/>
        </authorList>
    </citation>
    <scope>NUCLEOTIDE SEQUENCE [LARGE SCALE GENOMIC DNA]</scope>
    <source>
        <strain evidence="2 3">SCSIO 66989</strain>
    </source>
</reference>
<sequence>MTRTSSHRGASHAAAKPARSHSHLRKFIASVLMASVVSSPLATPALAQSRTGMVRDTPVIITPTPGSSSGRTNLEAGANGTPIVNIATPNSNGTSYNSYERFNVDDRGLILNNSDDIVLTNLAGYIDGNRNLRGGTASLIINEVVGTERSYLNGFIEIAGAPAELVIANPNGLECNGCGFINSPTVSLAAAGTLRDAAGNLTGYDIGQGTIAVGGTGLNASGARLNLFARAVTLNAEVWADEITMVTGTGEARVDGDTITVTAPQTALADAPQFALDVAALGGMYARAIRMIGTEAGLGVNVDGRLAAFDSGLSLSADGTISINGLVTSEAQAEFTSASGFDNTGLVYADGAVGIDAAEVSTSGLVASGSDIAVNAENISSSATWAAGLARDGRLTQAGNLTLNAQDTLSINARAVASEAVSLAGESMAINASVEAGSLVVTGGDIVLDANGGLRSATTLDIETASLGNAGLISGNAVVVDTGELQNLAGRLEGASLAITADALSNVDGLIQSTGTLDIVAASIDNRGSEALTAEQIADGESVTARIVALNDGALNLDVADALSNSNAILGGNGAVSASVGALDMAGLGAQLVAGSDLTLDVAQDVSIDTGAVIAGGNSANIAIGGALTITDGALQGDLLTLNAASISLGAEGAIAAGRLVAVPNDDPDAPLQLVAMGAPGSSITTQALENAGRISLNSADIALEAGSLKNSGQIVHSGDGAFALSVTDSITNSGSIGSNGALGLTAASLDNSGAITALGALDIALAADLVNSGQILSGGALDITATTIVAGSSSDAATSQFEAGAAMAMAANSIDLGNSQLTGVTGISLDAATGDLVLAPGASLRSDGDIVLGAANRIEASGTEIISGALASFSAGDLVLDDAIVQMERFALDADSLSLQRTSLRHNGSDDFVLQSAGTLDYSGAEIYSAGTNFTIGASELINAGGSLLHAGSGALSIDAASINNRDGRIATNGALTLNAIRLDNTDGQITAALSGAITVADSLINDATRAPVISYDPGEDGIVDPETDAIATIETFGLIASSGALDVHAGALSNAAGSIEALGALSLDVDSLEGTEGRIIAQGDGASLNVTMSGSADAVGTLFSAGDADIIAADFALGDDMRIGALGDARITAFAGDIAIGNGQIDGGNAALTAANGMVSLGADGVLLASEALSLDAQTVSLAGGTVQAGSSLALTADQLSNQAGLVQSLGSMDIALGGRLDNAGGTIFSLGNATINAAALENSGVLAAGESGGAPADLTISISGAINNLATAESSGVIVATGALDIASNSLSNSGTILGDKLALRADTISNVDGLVQATASLSIAADTLENSSSQTLTAEQLAEGEVLAARIIAAGDAALSLDVADRLSNSNAVLGGNGAVSGTVGTLTVAGLGSQLVAGSDLSLTVADSVSIDSGAVVAGANSADIAIGGALSIADGALQADLLTLHAAAIELGTQGVITSGRLVQLPSDDPDADPQFAAVGAAGSSITTQLLDNAGRISLNSADITLEAGSLNNSGEIGHSGDGAFTLAIADAITNSGSIGSNGALGVTAASLDNAGAITALGALDITLEGDLANSGQILTADALTIAAADIVAGSAGDAITSQFEAGTAMAISADSMALGNSRMIALGAGGLELESSGTISADGAEIRSTARTTLIAANMDLGGSTVSGSEALIVRALAGDLVLGVDAFVGSTGDVTISAAATLNGSGAQILSEEGAANFAAETLILDDAIIQAEEFDFAAASISLQGTSLNHTGSGDFALISEGTLNYSGAKVFSAGTNFTVEAAELINQGGALLHGGSGTLSISADSINNRDGRIATNANLALNALALDNSDGQITAGQSAIISIAGTLTNVATREPVISYDPGADGVIDPETDTVTSVETFGLIASGGALDISEPDPKVIEQYQPFVIHTCFAKSRSEAWHGLVLPGLSIAGKVCDIHRI</sequence>
<dbReference type="EMBL" id="CP136594">
    <property type="protein sequence ID" value="WOE74045.1"/>
    <property type="molecule type" value="Genomic_DNA"/>
</dbReference>
<dbReference type="InterPro" id="IPR011050">
    <property type="entry name" value="Pectin_lyase_fold/virulence"/>
</dbReference>
<dbReference type="RefSeq" id="WP_317080275.1">
    <property type="nucleotide sequence ID" value="NZ_CP136594.1"/>
</dbReference>
<feature type="domain" description="Filamentous haemagglutinin FhaB/tRNA nuclease CdiA-like TPS" evidence="1">
    <location>
        <begin position="78"/>
        <end position="198"/>
    </location>
</feature>
<evidence type="ECO:0000313" key="2">
    <source>
        <dbReference type="EMBL" id="WOE74045.1"/>
    </source>
</evidence>
<evidence type="ECO:0000313" key="3">
    <source>
        <dbReference type="Proteomes" id="UP001302429"/>
    </source>
</evidence>
<dbReference type="NCBIfam" id="TIGR01901">
    <property type="entry name" value="adhes_NPXG"/>
    <property type="match status" value="1"/>
</dbReference>
<dbReference type="SUPFAM" id="SSF51126">
    <property type="entry name" value="Pectin lyase-like"/>
    <property type="match status" value="1"/>
</dbReference>
<dbReference type="NCBIfam" id="TIGR01731">
    <property type="entry name" value="fil_hemag_20aa"/>
    <property type="match status" value="15"/>
</dbReference>
<dbReference type="InterPro" id="IPR012334">
    <property type="entry name" value="Pectin_lyas_fold"/>
</dbReference>
<name>A0AA97I0R9_9SPHN</name>
<dbReference type="Proteomes" id="UP001302429">
    <property type="component" value="Chromosome"/>
</dbReference>
<proteinExistence type="predicted"/>
<keyword evidence="3" id="KW-1185">Reference proteome</keyword>
<protein>
    <submittedName>
        <fullName evidence="2">Filamentous hemagglutinin N-terminal domain-containing protein</fullName>
    </submittedName>
</protein>
<dbReference type="Pfam" id="PF05860">
    <property type="entry name" value="TPS"/>
    <property type="match status" value="1"/>
</dbReference>
<gene>
    <name evidence="2" type="ORF">RB602_09240</name>
</gene>
<dbReference type="InterPro" id="IPR010069">
    <property type="entry name" value="CdiA_FHA1_rpt"/>
</dbReference>
<dbReference type="Gene3D" id="2.160.20.10">
    <property type="entry name" value="Single-stranded right-handed beta-helix, Pectin lyase-like"/>
    <property type="match status" value="1"/>
</dbReference>
<accession>A0AA97I0R9</accession>
<dbReference type="KEGG" id="acoa:RB602_09240"/>
<evidence type="ECO:0000259" key="1">
    <source>
        <dbReference type="SMART" id="SM00912"/>
    </source>
</evidence>
<organism evidence="2 3">
    <name type="scientific">Alterisphingorhabdus coralli</name>
    <dbReference type="NCBI Taxonomy" id="3071408"/>
    <lineage>
        <taxon>Bacteria</taxon>
        <taxon>Pseudomonadati</taxon>
        <taxon>Pseudomonadota</taxon>
        <taxon>Alphaproteobacteria</taxon>
        <taxon>Sphingomonadales</taxon>
        <taxon>Sphingomonadaceae</taxon>
        <taxon>Alterisphingorhabdus (ex Yan et al. 2024)</taxon>
    </lineage>
</organism>
<dbReference type="SMART" id="SM00912">
    <property type="entry name" value="Haemagg_act"/>
    <property type="match status" value="1"/>
</dbReference>
<dbReference type="InterPro" id="IPR008638">
    <property type="entry name" value="FhaB/CdiA-like_TPS"/>
</dbReference>